<sequence length="88" mass="10734">MKKFLSILFISLLLHNVAYAKKSKEQKEWEKNEFGKIFSIIQSDADFQKRCKADDVERWNNCYGDYWDFDSWPANRKVEEWDNYIGKW</sequence>
<accession>A0A383D3N2</accession>
<gene>
    <name evidence="1" type="ORF">METZ01_LOCUS491774</name>
</gene>
<name>A0A383D3N2_9ZZZZ</name>
<dbReference type="AlphaFoldDB" id="A0A383D3N2"/>
<dbReference type="EMBL" id="UINC01213926">
    <property type="protein sequence ID" value="SVE38920.1"/>
    <property type="molecule type" value="Genomic_DNA"/>
</dbReference>
<proteinExistence type="predicted"/>
<protein>
    <submittedName>
        <fullName evidence="1">Uncharacterized protein</fullName>
    </submittedName>
</protein>
<organism evidence="1">
    <name type="scientific">marine metagenome</name>
    <dbReference type="NCBI Taxonomy" id="408172"/>
    <lineage>
        <taxon>unclassified sequences</taxon>
        <taxon>metagenomes</taxon>
        <taxon>ecological metagenomes</taxon>
    </lineage>
</organism>
<reference evidence="1" key="1">
    <citation type="submission" date="2018-05" db="EMBL/GenBank/DDBJ databases">
        <authorList>
            <person name="Lanie J.A."/>
            <person name="Ng W.-L."/>
            <person name="Kazmierczak K.M."/>
            <person name="Andrzejewski T.M."/>
            <person name="Davidsen T.M."/>
            <person name="Wayne K.J."/>
            <person name="Tettelin H."/>
            <person name="Glass J.I."/>
            <person name="Rusch D."/>
            <person name="Podicherti R."/>
            <person name="Tsui H.-C.T."/>
            <person name="Winkler M.E."/>
        </authorList>
    </citation>
    <scope>NUCLEOTIDE SEQUENCE</scope>
</reference>
<feature type="non-terminal residue" evidence="1">
    <location>
        <position position="88"/>
    </location>
</feature>
<evidence type="ECO:0000313" key="1">
    <source>
        <dbReference type="EMBL" id="SVE38920.1"/>
    </source>
</evidence>